<dbReference type="GO" id="GO:0004340">
    <property type="term" value="F:glucokinase activity"/>
    <property type="evidence" value="ECO:0007669"/>
    <property type="project" value="UniProtKB-EC"/>
</dbReference>
<evidence type="ECO:0000313" key="1">
    <source>
        <dbReference type="EMBL" id="VAX16457.1"/>
    </source>
</evidence>
<dbReference type="Gene3D" id="3.30.420.40">
    <property type="match status" value="2"/>
</dbReference>
<sequence length="314" mass="34580">MINIAIDLGGTRTKVGILKEYELLSYSVEDSFSQDSFSVSLTKLTDQINKLLADNSVKADEINGVGLAFPGIVDTVQNKVISTNEKFNQAIEFDFYKWAKDNWNAKFKLENDARAAIIGEWQFGIGKGIDNLVMMTIGTGIGGVCLIEGKLLHGKHFQAGVLGGHSTIDYHGGKCTCGNIGCVESEASTWKLKELITNHKMLDKSILSKAEVFDFKTLFDAARKKDEIATELMKRSLSAWAAGVVNLIHAYDPEMVILHGGVMKSSDIIIPFIQSYVDDHAWTPWGKVKVVKSSSPDFAALWGMNYLCSSIKEK</sequence>
<dbReference type="EMBL" id="UOGD01000048">
    <property type="protein sequence ID" value="VAX16457.1"/>
    <property type="molecule type" value="Genomic_DNA"/>
</dbReference>
<dbReference type="PANTHER" id="PTHR18964">
    <property type="entry name" value="ROK (REPRESSOR, ORF, KINASE) FAMILY"/>
    <property type="match status" value="1"/>
</dbReference>
<dbReference type="InterPro" id="IPR043129">
    <property type="entry name" value="ATPase_NBD"/>
</dbReference>
<proteinExistence type="predicted"/>
<reference evidence="1" key="1">
    <citation type="submission" date="2018-06" db="EMBL/GenBank/DDBJ databases">
        <authorList>
            <person name="Zhirakovskaya E."/>
        </authorList>
    </citation>
    <scope>NUCLEOTIDE SEQUENCE</scope>
</reference>
<keyword evidence="1" id="KW-0418">Kinase</keyword>
<organism evidence="1">
    <name type="scientific">hydrothermal vent metagenome</name>
    <dbReference type="NCBI Taxonomy" id="652676"/>
    <lineage>
        <taxon>unclassified sequences</taxon>
        <taxon>metagenomes</taxon>
        <taxon>ecological metagenomes</taxon>
    </lineage>
</organism>
<dbReference type="Pfam" id="PF00480">
    <property type="entry name" value="ROK"/>
    <property type="match status" value="1"/>
</dbReference>
<dbReference type="InterPro" id="IPR000600">
    <property type="entry name" value="ROK"/>
</dbReference>
<dbReference type="SUPFAM" id="SSF53067">
    <property type="entry name" value="Actin-like ATPase domain"/>
    <property type="match status" value="1"/>
</dbReference>
<gene>
    <name evidence="1" type="ORF">MNBD_IGNAVI01-667</name>
</gene>
<keyword evidence="1" id="KW-0808">Transferase</keyword>
<name>A0A3B1CI42_9ZZZZ</name>
<dbReference type="EC" id="2.7.1.2" evidence="1"/>
<accession>A0A3B1CI42</accession>
<protein>
    <submittedName>
        <fullName evidence="1">Glucokinase</fullName>
        <ecNumber evidence="1">2.7.1.2</ecNumber>
    </submittedName>
</protein>
<dbReference type="PANTHER" id="PTHR18964:SF170">
    <property type="entry name" value="SUGAR KINASE"/>
    <property type="match status" value="1"/>
</dbReference>
<dbReference type="AlphaFoldDB" id="A0A3B1CI42"/>